<reference evidence="2 3" key="1">
    <citation type="submission" date="2015-12" db="EMBL/GenBank/DDBJ databases">
        <title>The genome of Folsomia candida.</title>
        <authorList>
            <person name="Faddeeva A."/>
            <person name="Derks M.F."/>
            <person name="Anvar Y."/>
            <person name="Smit S."/>
            <person name="Van Straalen N."/>
            <person name="Roelofs D."/>
        </authorList>
    </citation>
    <scope>NUCLEOTIDE SEQUENCE [LARGE SCALE GENOMIC DNA]</scope>
    <source>
        <strain evidence="2 3">VU population</strain>
        <tissue evidence="2">Whole body</tissue>
    </source>
</reference>
<accession>A0A226D4D4</accession>
<dbReference type="Proteomes" id="UP000198287">
    <property type="component" value="Unassembled WGS sequence"/>
</dbReference>
<keyword evidence="3" id="KW-1185">Reference proteome</keyword>
<evidence type="ECO:0000313" key="2">
    <source>
        <dbReference type="EMBL" id="OXA40043.1"/>
    </source>
</evidence>
<sequence length="134" mass="15248">MDDPRSRHLKPVKVPVLVASYGNFPAPFITDAKRDSRMYLENCMKGVLEPFIPRHHSPEKTLQFSLNVVQVKDFWEIVISDIRTKPENQLDCQNSRGCEKESALKNEGAWKKPNSLCPEESGGGREERGEASYD</sequence>
<dbReference type="EMBL" id="LNIX01000035">
    <property type="protein sequence ID" value="OXA40043.1"/>
    <property type="molecule type" value="Genomic_DNA"/>
</dbReference>
<feature type="compositionally biased region" description="Basic and acidic residues" evidence="1">
    <location>
        <begin position="122"/>
        <end position="134"/>
    </location>
</feature>
<dbReference type="AlphaFoldDB" id="A0A226D4D4"/>
<evidence type="ECO:0000256" key="1">
    <source>
        <dbReference type="SAM" id="MobiDB-lite"/>
    </source>
</evidence>
<comment type="caution">
    <text evidence="2">The sequence shown here is derived from an EMBL/GenBank/DDBJ whole genome shotgun (WGS) entry which is preliminary data.</text>
</comment>
<evidence type="ECO:0000313" key="3">
    <source>
        <dbReference type="Proteomes" id="UP000198287"/>
    </source>
</evidence>
<protein>
    <submittedName>
        <fullName evidence="2">Uncharacterized protein</fullName>
    </submittedName>
</protein>
<proteinExistence type="predicted"/>
<feature type="region of interest" description="Disordered" evidence="1">
    <location>
        <begin position="109"/>
        <end position="134"/>
    </location>
</feature>
<name>A0A226D4D4_FOLCA</name>
<gene>
    <name evidence="2" type="ORF">Fcan01_25181</name>
</gene>
<organism evidence="2 3">
    <name type="scientific">Folsomia candida</name>
    <name type="common">Springtail</name>
    <dbReference type="NCBI Taxonomy" id="158441"/>
    <lineage>
        <taxon>Eukaryota</taxon>
        <taxon>Metazoa</taxon>
        <taxon>Ecdysozoa</taxon>
        <taxon>Arthropoda</taxon>
        <taxon>Hexapoda</taxon>
        <taxon>Collembola</taxon>
        <taxon>Entomobryomorpha</taxon>
        <taxon>Isotomoidea</taxon>
        <taxon>Isotomidae</taxon>
        <taxon>Proisotominae</taxon>
        <taxon>Folsomia</taxon>
    </lineage>
</organism>